<evidence type="ECO:0000313" key="2">
    <source>
        <dbReference type="EMBL" id="KAK6628083.1"/>
    </source>
</evidence>
<keyword evidence="3" id="KW-1185">Reference proteome</keyword>
<feature type="region of interest" description="Disordered" evidence="1">
    <location>
        <begin position="20"/>
        <end position="60"/>
    </location>
</feature>
<dbReference type="Proteomes" id="UP001359485">
    <property type="component" value="Unassembled WGS sequence"/>
</dbReference>
<evidence type="ECO:0000256" key="1">
    <source>
        <dbReference type="SAM" id="MobiDB-lite"/>
    </source>
</evidence>
<dbReference type="EMBL" id="JAWJWF010000045">
    <property type="protein sequence ID" value="KAK6628083.1"/>
    <property type="molecule type" value="Genomic_DNA"/>
</dbReference>
<comment type="caution">
    <text evidence="2">The sequence shown here is derived from an EMBL/GenBank/DDBJ whole genome shotgun (WGS) entry which is preliminary data.</text>
</comment>
<protein>
    <submittedName>
        <fullName evidence="2">Uncharacterized protein</fullName>
    </submittedName>
</protein>
<sequence>MSYCEVSDCPESKTTALESHVGGWIPPDPPGSRTTTNRFSSHPERAGSMKCHSTHQTGFPNRSRSNLYHSSSQCHVPGADFNFRDKGKPFFFSSGQDLYRDHVTPSHESGYHSSGGYENGFHSLGRESRCDRSCPGMCRSESRNGINSNRGHRDRDYSISRVESRVGVLHADRRAGYFQKDFSSSFPYDRERVGSGGLVHSSTHDHSLSRPESRTGGIHHSSSVHEHCTTRSDSCNHDHSRPESRCAHDRPESRGPPPPHPLCPEHSRAGLIHSSSSGFESGFSDRVQMSLGLHQSSSRHDSLQLSSSTTEGYSEPAFHSSEVERFSERPHFRAHDFHSHPGQKLIDSPFRLSCPVHSPYRFRFVNGGPDFFGQQVSSRWFHSLESMEKTITELNVSGSLLW</sequence>
<feature type="compositionally biased region" description="Basic and acidic residues" evidence="1">
    <location>
        <begin position="202"/>
        <end position="213"/>
    </location>
</feature>
<evidence type="ECO:0000313" key="3">
    <source>
        <dbReference type="Proteomes" id="UP001359485"/>
    </source>
</evidence>
<name>A0ABR1AW81_POLSC</name>
<reference evidence="2 3" key="1">
    <citation type="submission" date="2023-09" db="EMBL/GenBank/DDBJ databases">
        <title>Genomes of two closely related lineages of the louse Polyplax serrata with different host specificities.</title>
        <authorList>
            <person name="Martinu J."/>
            <person name="Tarabai H."/>
            <person name="Stefka J."/>
            <person name="Hypsa V."/>
        </authorList>
    </citation>
    <scope>NUCLEOTIDE SEQUENCE [LARGE SCALE GENOMIC DNA]</scope>
    <source>
        <strain evidence="2">98ZLc_SE</strain>
    </source>
</reference>
<accession>A0ABR1AW81</accession>
<proteinExistence type="predicted"/>
<feature type="region of interest" description="Disordered" evidence="1">
    <location>
        <begin position="294"/>
        <end position="314"/>
    </location>
</feature>
<feature type="compositionally biased region" description="Basic and acidic residues" evidence="1">
    <location>
        <begin position="223"/>
        <end position="253"/>
    </location>
</feature>
<gene>
    <name evidence="2" type="ORF">RUM44_010565</name>
</gene>
<feature type="region of interest" description="Disordered" evidence="1">
    <location>
        <begin position="197"/>
        <end position="279"/>
    </location>
</feature>
<organism evidence="2 3">
    <name type="scientific">Polyplax serrata</name>
    <name type="common">Common mouse louse</name>
    <dbReference type="NCBI Taxonomy" id="468196"/>
    <lineage>
        <taxon>Eukaryota</taxon>
        <taxon>Metazoa</taxon>
        <taxon>Ecdysozoa</taxon>
        <taxon>Arthropoda</taxon>
        <taxon>Hexapoda</taxon>
        <taxon>Insecta</taxon>
        <taxon>Pterygota</taxon>
        <taxon>Neoptera</taxon>
        <taxon>Paraneoptera</taxon>
        <taxon>Psocodea</taxon>
        <taxon>Troctomorpha</taxon>
        <taxon>Phthiraptera</taxon>
        <taxon>Anoplura</taxon>
        <taxon>Polyplacidae</taxon>
        <taxon>Polyplax</taxon>
    </lineage>
</organism>